<protein>
    <submittedName>
        <fullName evidence="6">Uncharacterized protein</fullName>
    </submittedName>
</protein>
<accession>A0AAD2FCF3</accession>
<comment type="similarity">
    <text evidence="2">Belongs to the FUN14 family.</text>
</comment>
<comment type="subcellular location">
    <subcellularLocation>
        <location evidence="1">Membrane</location>
    </subcellularLocation>
</comment>
<sequence>MSGNGDMPDAVNQFLERSKVAGPAVGFGGMLGYCSGMAFRKVGKVAGVAIGLTFMGVQTAASSGYITVNWDKVKEDTFVKTLDANKDGIVNMDDAQMHWKKYSDIMTDRVPNAGGFAAGFMLGARRG</sequence>
<dbReference type="InterPro" id="IPR007014">
    <property type="entry name" value="FUN14"/>
</dbReference>
<dbReference type="PANTHER" id="PTHR21346:SF10">
    <property type="entry name" value="TRANSMEMBRANE PROTEIN"/>
    <property type="match status" value="1"/>
</dbReference>
<evidence type="ECO:0000313" key="7">
    <source>
        <dbReference type="Proteomes" id="UP001295423"/>
    </source>
</evidence>
<keyword evidence="7" id="KW-1185">Reference proteome</keyword>
<evidence type="ECO:0000256" key="2">
    <source>
        <dbReference type="ARBA" id="ARBA00009160"/>
    </source>
</evidence>
<evidence type="ECO:0000313" key="6">
    <source>
        <dbReference type="EMBL" id="CAJ1914154.1"/>
    </source>
</evidence>
<evidence type="ECO:0000256" key="3">
    <source>
        <dbReference type="ARBA" id="ARBA00022692"/>
    </source>
</evidence>
<dbReference type="Pfam" id="PF04930">
    <property type="entry name" value="FUN14"/>
    <property type="match status" value="1"/>
</dbReference>
<reference evidence="6" key="1">
    <citation type="submission" date="2023-08" db="EMBL/GenBank/DDBJ databases">
        <authorList>
            <person name="Audoor S."/>
            <person name="Bilcke G."/>
        </authorList>
    </citation>
    <scope>NUCLEOTIDE SEQUENCE</scope>
</reference>
<dbReference type="AlphaFoldDB" id="A0AAD2FCF3"/>
<evidence type="ECO:0000256" key="4">
    <source>
        <dbReference type="ARBA" id="ARBA00022989"/>
    </source>
</evidence>
<keyword evidence="4" id="KW-1133">Transmembrane helix</keyword>
<keyword evidence="5" id="KW-0472">Membrane</keyword>
<keyword evidence="3" id="KW-0812">Transmembrane</keyword>
<evidence type="ECO:0000256" key="1">
    <source>
        <dbReference type="ARBA" id="ARBA00004370"/>
    </source>
</evidence>
<comment type="caution">
    <text evidence="6">The sequence shown here is derived from an EMBL/GenBank/DDBJ whole genome shotgun (WGS) entry which is preliminary data.</text>
</comment>
<gene>
    <name evidence="6" type="ORF">CYCCA115_LOCUS678</name>
</gene>
<dbReference type="Proteomes" id="UP001295423">
    <property type="component" value="Unassembled WGS sequence"/>
</dbReference>
<dbReference type="EMBL" id="CAKOGP040000001">
    <property type="protein sequence ID" value="CAJ1914154.1"/>
    <property type="molecule type" value="Genomic_DNA"/>
</dbReference>
<proteinExistence type="inferred from homology"/>
<organism evidence="6 7">
    <name type="scientific">Cylindrotheca closterium</name>
    <dbReference type="NCBI Taxonomy" id="2856"/>
    <lineage>
        <taxon>Eukaryota</taxon>
        <taxon>Sar</taxon>
        <taxon>Stramenopiles</taxon>
        <taxon>Ochrophyta</taxon>
        <taxon>Bacillariophyta</taxon>
        <taxon>Bacillariophyceae</taxon>
        <taxon>Bacillariophycidae</taxon>
        <taxon>Bacillariales</taxon>
        <taxon>Bacillariaceae</taxon>
        <taxon>Cylindrotheca</taxon>
    </lineage>
</organism>
<evidence type="ECO:0000256" key="5">
    <source>
        <dbReference type="ARBA" id="ARBA00023136"/>
    </source>
</evidence>
<dbReference type="GO" id="GO:0016020">
    <property type="term" value="C:membrane"/>
    <property type="evidence" value="ECO:0007669"/>
    <property type="project" value="UniProtKB-SubCell"/>
</dbReference>
<name>A0AAD2FCF3_9STRA</name>
<dbReference type="PANTHER" id="PTHR21346">
    <property type="entry name" value="FUN14 DOMAIN CONTAINING"/>
    <property type="match status" value="1"/>
</dbReference>